<evidence type="ECO:0000256" key="2">
    <source>
        <dbReference type="SAM" id="Phobius"/>
    </source>
</evidence>
<evidence type="ECO:0000256" key="1">
    <source>
        <dbReference type="SAM" id="MobiDB-lite"/>
    </source>
</evidence>
<dbReference type="InterPro" id="IPR012902">
    <property type="entry name" value="N_methyl_site"/>
</dbReference>
<keyword evidence="2" id="KW-1133">Transmembrane helix</keyword>
<dbReference type="EMBL" id="JAVRIB010000010">
    <property type="protein sequence ID" value="MDT0635409.1"/>
    <property type="molecule type" value="Genomic_DNA"/>
</dbReference>
<protein>
    <submittedName>
        <fullName evidence="3">PilW family protein</fullName>
    </submittedName>
</protein>
<sequence length="353" mass="37757">MNPSIRQPTSRGFSLVELMVAMTLGLLMIAAIGTLFVANKTNYRQNTLIAEMQDNSRFAMQALVRDIGMAGFMGGMTDLGAIARGSDTLPAIASDCGPGADGSGGWALDNAPLEVLDQPGTGATATHACLGDEPLVPTADVLTVRHVAGLPAAELDTADAEATLRANTFYLQTNRTVGSLFFSGADAEAPDTSHAPRLPPKSIWEYESRLYFVRDYSQTPGDGIPALCRRYLADQASPRTDTECIAEGVENFQIAIGIDTDDDGIVNHYDTDPAVTDLARAVTARIQLLMRSTAADPGYRNDKRYDLHGHDDDGDGAIDESGDGYTPDDRFYRRLVQTTINLHNPALASGSTP</sequence>
<proteinExistence type="predicted"/>
<evidence type="ECO:0000313" key="4">
    <source>
        <dbReference type="Proteomes" id="UP001251857"/>
    </source>
</evidence>
<dbReference type="PROSITE" id="PS00409">
    <property type="entry name" value="PROKAR_NTER_METHYL"/>
    <property type="match status" value="1"/>
</dbReference>
<dbReference type="RefSeq" id="WP_311653308.1">
    <property type="nucleotide sequence ID" value="NZ_JAVRIB010000010.1"/>
</dbReference>
<name>A0ABU3C1I3_9GAMM</name>
<gene>
    <name evidence="3" type="ORF">RM532_10630</name>
</gene>
<accession>A0ABU3C1I3</accession>
<feature type="compositionally biased region" description="Acidic residues" evidence="1">
    <location>
        <begin position="312"/>
        <end position="322"/>
    </location>
</feature>
<feature type="region of interest" description="Disordered" evidence="1">
    <location>
        <begin position="300"/>
        <end position="325"/>
    </location>
</feature>
<dbReference type="NCBIfam" id="TIGR02532">
    <property type="entry name" value="IV_pilin_GFxxxE"/>
    <property type="match status" value="1"/>
</dbReference>
<dbReference type="Pfam" id="PF07963">
    <property type="entry name" value="N_methyl"/>
    <property type="match status" value="1"/>
</dbReference>
<dbReference type="Pfam" id="PF16074">
    <property type="entry name" value="PilW"/>
    <property type="match status" value="1"/>
</dbReference>
<feature type="compositionally biased region" description="Basic and acidic residues" evidence="1">
    <location>
        <begin position="300"/>
        <end position="311"/>
    </location>
</feature>
<feature type="transmembrane region" description="Helical" evidence="2">
    <location>
        <begin position="12"/>
        <end position="38"/>
    </location>
</feature>
<keyword evidence="2" id="KW-0472">Membrane</keyword>
<dbReference type="InterPro" id="IPR032092">
    <property type="entry name" value="PilW"/>
</dbReference>
<evidence type="ECO:0000313" key="3">
    <source>
        <dbReference type="EMBL" id="MDT0635409.1"/>
    </source>
</evidence>
<keyword evidence="4" id="KW-1185">Reference proteome</keyword>
<comment type="caution">
    <text evidence="3">The sequence shown here is derived from an EMBL/GenBank/DDBJ whole genome shotgun (WGS) entry which is preliminary data.</text>
</comment>
<reference evidence="3 4" key="1">
    <citation type="submission" date="2023-09" db="EMBL/GenBank/DDBJ databases">
        <authorList>
            <person name="Rey-Velasco X."/>
        </authorList>
    </citation>
    <scope>NUCLEOTIDE SEQUENCE [LARGE SCALE GENOMIC DNA]</scope>
    <source>
        <strain evidence="3 4">W335</strain>
    </source>
</reference>
<dbReference type="Proteomes" id="UP001251857">
    <property type="component" value="Unassembled WGS sequence"/>
</dbReference>
<keyword evidence="2" id="KW-0812">Transmembrane</keyword>
<organism evidence="3 4">
    <name type="scientific">Spectribacter hydrogenoxidans</name>
    <dbReference type="NCBI Taxonomy" id="3075608"/>
    <lineage>
        <taxon>Bacteria</taxon>
        <taxon>Pseudomonadati</taxon>
        <taxon>Pseudomonadota</taxon>
        <taxon>Gammaproteobacteria</taxon>
        <taxon>Salinisphaerales</taxon>
        <taxon>Salinisphaeraceae</taxon>
        <taxon>Spectribacter</taxon>
    </lineage>
</organism>